<evidence type="ECO:0000259" key="6">
    <source>
        <dbReference type="PROSITE" id="PS51519"/>
    </source>
</evidence>
<evidence type="ECO:0000313" key="8">
    <source>
        <dbReference type="Proteomes" id="UP001281410"/>
    </source>
</evidence>
<dbReference type="GO" id="GO:0003677">
    <property type="term" value="F:DNA binding"/>
    <property type="evidence" value="ECO:0007669"/>
    <property type="project" value="UniProtKB-KW"/>
</dbReference>
<dbReference type="AlphaFoldDB" id="A0AAD9ZKI7"/>
<feature type="domain" description="RWP-RK" evidence="6">
    <location>
        <begin position="1"/>
        <end position="85"/>
    </location>
</feature>
<keyword evidence="8" id="KW-1185">Reference proteome</keyword>
<dbReference type="InterPro" id="IPR003035">
    <property type="entry name" value="RWP-RK_dom"/>
</dbReference>
<sequence length="276" mass="30779">MKSPTISLFLSPTPPLISVTQSYSKYLCFILNSCDFYFAGVCVSVLKRICRENGLDRWPYRKFLSGKSIEDIKKFAARERNKQLADLSKLARQSGLQSLNNEMSKLHGVASPNLQQQGSKNAPVTHPHILLNASSIKGLMAQDEFKYGFPSGGLSATTNKWWGSSTSDDYERTCGGEAETDEEDKHQPEEKADDSVTSTTMDEKESGNGKVDSNINPEGSGLLTTIRRRIVDEGREALKLGVYKSNGVKKLGRKEKLLLLRIFRSTLPKEWIYDSS</sequence>
<dbReference type="PROSITE" id="PS51519">
    <property type="entry name" value="RWP_RK"/>
    <property type="match status" value="1"/>
</dbReference>
<dbReference type="Pfam" id="PF02042">
    <property type="entry name" value="RWP-RK"/>
    <property type="match status" value="1"/>
</dbReference>
<reference evidence="7" key="1">
    <citation type="journal article" date="2023" name="Plant J.">
        <title>Genome sequences and population genomics provide insights into the demographic history, inbreeding, and mutation load of two 'living fossil' tree species of Dipteronia.</title>
        <authorList>
            <person name="Feng Y."/>
            <person name="Comes H.P."/>
            <person name="Chen J."/>
            <person name="Zhu S."/>
            <person name="Lu R."/>
            <person name="Zhang X."/>
            <person name="Li P."/>
            <person name="Qiu J."/>
            <person name="Olsen K.M."/>
            <person name="Qiu Y."/>
        </authorList>
    </citation>
    <scope>NUCLEOTIDE SEQUENCE</scope>
    <source>
        <strain evidence="7">NBL</strain>
    </source>
</reference>
<dbReference type="PANTHER" id="PTHR48460:SF1">
    <property type="entry name" value="RWP-RK DOMAIN-CONTAINING PROTEIN"/>
    <property type="match status" value="1"/>
</dbReference>
<keyword evidence="4" id="KW-0539">Nucleus</keyword>
<evidence type="ECO:0000256" key="3">
    <source>
        <dbReference type="ARBA" id="ARBA00023163"/>
    </source>
</evidence>
<evidence type="ECO:0000256" key="1">
    <source>
        <dbReference type="ARBA" id="ARBA00023015"/>
    </source>
</evidence>
<feature type="region of interest" description="Disordered" evidence="5">
    <location>
        <begin position="158"/>
        <end position="218"/>
    </location>
</feature>
<keyword evidence="1" id="KW-0805">Transcription regulation</keyword>
<dbReference type="PANTHER" id="PTHR48460">
    <property type="entry name" value="RWP-RK DOMAIN-CONTAINING PROTEIN"/>
    <property type="match status" value="1"/>
</dbReference>
<dbReference type="EMBL" id="JANJYJ010000010">
    <property type="protein sequence ID" value="KAK3183403.1"/>
    <property type="molecule type" value="Genomic_DNA"/>
</dbReference>
<gene>
    <name evidence="7" type="ORF">Dsin_030689</name>
</gene>
<keyword evidence="3" id="KW-0804">Transcription</keyword>
<feature type="compositionally biased region" description="Basic and acidic residues" evidence="5">
    <location>
        <begin position="183"/>
        <end position="194"/>
    </location>
</feature>
<keyword evidence="2" id="KW-0238">DNA-binding</keyword>
<dbReference type="Proteomes" id="UP001281410">
    <property type="component" value="Unassembled WGS sequence"/>
</dbReference>
<comment type="caution">
    <text evidence="7">The sequence shown here is derived from an EMBL/GenBank/DDBJ whole genome shotgun (WGS) entry which is preliminary data.</text>
</comment>
<protein>
    <recommendedName>
        <fullName evidence="6">RWP-RK domain-containing protein</fullName>
    </recommendedName>
</protein>
<feature type="compositionally biased region" description="Polar residues" evidence="5">
    <location>
        <begin position="158"/>
        <end position="167"/>
    </location>
</feature>
<proteinExistence type="predicted"/>
<name>A0AAD9ZKI7_9ROSI</name>
<accession>A0AAD9ZKI7</accession>
<evidence type="ECO:0000256" key="4">
    <source>
        <dbReference type="ARBA" id="ARBA00023242"/>
    </source>
</evidence>
<evidence type="ECO:0000256" key="2">
    <source>
        <dbReference type="ARBA" id="ARBA00023125"/>
    </source>
</evidence>
<evidence type="ECO:0000256" key="5">
    <source>
        <dbReference type="SAM" id="MobiDB-lite"/>
    </source>
</evidence>
<organism evidence="7 8">
    <name type="scientific">Dipteronia sinensis</name>
    <dbReference type="NCBI Taxonomy" id="43782"/>
    <lineage>
        <taxon>Eukaryota</taxon>
        <taxon>Viridiplantae</taxon>
        <taxon>Streptophyta</taxon>
        <taxon>Embryophyta</taxon>
        <taxon>Tracheophyta</taxon>
        <taxon>Spermatophyta</taxon>
        <taxon>Magnoliopsida</taxon>
        <taxon>eudicotyledons</taxon>
        <taxon>Gunneridae</taxon>
        <taxon>Pentapetalae</taxon>
        <taxon>rosids</taxon>
        <taxon>malvids</taxon>
        <taxon>Sapindales</taxon>
        <taxon>Sapindaceae</taxon>
        <taxon>Hippocastanoideae</taxon>
        <taxon>Acereae</taxon>
        <taxon>Dipteronia</taxon>
    </lineage>
</organism>
<evidence type="ECO:0000313" key="7">
    <source>
        <dbReference type="EMBL" id="KAK3183403.1"/>
    </source>
</evidence>